<protein>
    <recommendedName>
        <fullName evidence="2">Reverse transcriptase</fullName>
    </recommendedName>
</protein>
<dbReference type="AlphaFoldDB" id="A0AAW2XNN4"/>
<dbReference type="PANTHER" id="PTHR48475:SF2">
    <property type="entry name" value="RIBONUCLEASE H"/>
    <property type="match status" value="1"/>
</dbReference>
<accession>A0AAW2XNN4</accession>
<organism evidence="1">
    <name type="scientific">Sesamum latifolium</name>
    <dbReference type="NCBI Taxonomy" id="2727402"/>
    <lineage>
        <taxon>Eukaryota</taxon>
        <taxon>Viridiplantae</taxon>
        <taxon>Streptophyta</taxon>
        <taxon>Embryophyta</taxon>
        <taxon>Tracheophyta</taxon>
        <taxon>Spermatophyta</taxon>
        <taxon>Magnoliopsida</taxon>
        <taxon>eudicotyledons</taxon>
        <taxon>Gunneridae</taxon>
        <taxon>Pentapetalae</taxon>
        <taxon>asterids</taxon>
        <taxon>lamiids</taxon>
        <taxon>Lamiales</taxon>
        <taxon>Pedaliaceae</taxon>
        <taxon>Sesamum</taxon>
    </lineage>
</organism>
<comment type="caution">
    <text evidence="1">The sequence shown here is derived from an EMBL/GenBank/DDBJ whole genome shotgun (WGS) entry which is preliminary data.</text>
</comment>
<reference evidence="1" key="1">
    <citation type="submission" date="2020-06" db="EMBL/GenBank/DDBJ databases">
        <authorList>
            <person name="Li T."/>
            <person name="Hu X."/>
            <person name="Zhang T."/>
            <person name="Song X."/>
            <person name="Zhang H."/>
            <person name="Dai N."/>
            <person name="Sheng W."/>
            <person name="Hou X."/>
            <person name="Wei L."/>
        </authorList>
    </citation>
    <scope>NUCLEOTIDE SEQUENCE</scope>
    <source>
        <strain evidence="1">KEN1</strain>
        <tissue evidence="1">Leaf</tissue>
    </source>
</reference>
<dbReference type="PANTHER" id="PTHR48475">
    <property type="entry name" value="RIBONUCLEASE H"/>
    <property type="match status" value="1"/>
</dbReference>
<gene>
    <name evidence="1" type="ORF">Slati_0817600</name>
</gene>
<dbReference type="EMBL" id="JACGWN010000003">
    <property type="protein sequence ID" value="KAL0454784.1"/>
    <property type="molecule type" value="Genomic_DNA"/>
</dbReference>
<reference evidence="1" key="2">
    <citation type="journal article" date="2024" name="Plant">
        <title>Genomic evolution and insights into agronomic trait innovations of Sesamum species.</title>
        <authorList>
            <person name="Miao H."/>
            <person name="Wang L."/>
            <person name="Qu L."/>
            <person name="Liu H."/>
            <person name="Sun Y."/>
            <person name="Le M."/>
            <person name="Wang Q."/>
            <person name="Wei S."/>
            <person name="Zheng Y."/>
            <person name="Lin W."/>
            <person name="Duan Y."/>
            <person name="Cao H."/>
            <person name="Xiong S."/>
            <person name="Wang X."/>
            <person name="Wei L."/>
            <person name="Li C."/>
            <person name="Ma Q."/>
            <person name="Ju M."/>
            <person name="Zhao R."/>
            <person name="Li G."/>
            <person name="Mu C."/>
            <person name="Tian Q."/>
            <person name="Mei H."/>
            <person name="Zhang T."/>
            <person name="Gao T."/>
            <person name="Zhang H."/>
        </authorList>
    </citation>
    <scope>NUCLEOTIDE SEQUENCE</scope>
    <source>
        <strain evidence="1">KEN1</strain>
    </source>
</reference>
<sequence length="133" mass="16133">MLTYGFEALIPSEIVEPTCRVIRYEEKQNLQARNYDLDMVEELRSTGKIQMENYKRRIMRHYNSSVRERTFQIDNLVLRRFDVQKMVGKLDPEWEGPYKIKVIHQECTYKLMTLEGVEIPRTWNVSNLKKFYY</sequence>
<evidence type="ECO:0008006" key="2">
    <source>
        <dbReference type="Google" id="ProtNLM"/>
    </source>
</evidence>
<evidence type="ECO:0000313" key="1">
    <source>
        <dbReference type="EMBL" id="KAL0454784.1"/>
    </source>
</evidence>
<name>A0AAW2XNN4_9LAMI</name>
<proteinExistence type="predicted"/>